<dbReference type="AlphaFoldDB" id="J9DXY3"/>
<dbReference type="EC" id="3.1.-.-" evidence="5"/>
<dbReference type="Pfam" id="PF03652">
    <property type="entry name" value="RuvX"/>
    <property type="match status" value="1"/>
</dbReference>
<evidence type="ECO:0000256" key="3">
    <source>
        <dbReference type="ARBA" id="ARBA00022722"/>
    </source>
</evidence>
<evidence type="ECO:0000256" key="5">
    <source>
        <dbReference type="HAMAP-Rule" id="MF_00651"/>
    </source>
</evidence>
<accession>J9DXY3</accession>
<dbReference type="InterPro" id="IPR037027">
    <property type="entry name" value="YqgF/RNaseH-like_dom_sf"/>
</dbReference>
<evidence type="ECO:0000256" key="2">
    <source>
        <dbReference type="ARBA" id="ARBA00022517"/>
    </source>
</evidence>
<dbReference type="GO" id="GO:0005829">
    <property type="term" value="C:cytosol"/>
    <property type="evidence" value="ECO:0007669"/>
    <property type="project" value="TreeGrafter"/>
</dbReference>
<organism evidence="7 8">
    <name type="scientific">alpha proteobacterium IMCC14465</name>
    <dbReference type="NCBI Taxonomy" id="1220535"/>
    <lineage>
        <taxon>Bacteria</taxon>
        <taxon>Pseudomonadati</taxon>
        <taxon>Pseudomonadota</taxon>
        <taxon>Alphaproteobacteria</taxon>
        <taxon>PS1 clade</taxon>
    </lineage>
</organism>
<keyword evidence="4 5" id="KW-0378">Hydrolase</keyword>
<dbReference type="eggNOG" id="COG0816">
    <property type="taxonomic scope" value="Bacteria"/>
</dbReference>
<keyword evidence="2 5" id="KW-0690">Ribosome biogenesis</keyword>
<dbReference type="Proteomes" id="UP000004836">
    <property type="component" value="Unassembled WGS sequence"/>
</dbReference>
<evidence type="ECO:0000313" key="7">
    <source>
        <dbReference type="EMBL" id="EJW20504.1"/>
    </source>
</evidence>
<keyword evidence="1 5" id="KW-0963">Cytoplasm</keyword>
<name>J9DXY3_9PROT</name>
<evidence type="ECO:0000256" key="1">
    <source>
        <dbReference type="ARBA" id="ARBA00022490"/>
    </source>
</evidence>
<reference evidence="7 8" key="1">
    <citation type="journal article" date="2012" name="J. Bacteriol.">
        <title>Genome Sequence of Strain IMCC14465, Isolated from the East Sea, Belonging to the PS1 Clade of Alphaproteobacteria.</title>
        <authorList>
            <person name="Yang S.J."/>
            <person name="Kang I."/>
            <person name="Cho J.C."/>
        </authorList>
    </citation>
    <scope>NUCLEOTIDE SEQUENCE [LARGE SCALE GENOMIC DNA]</scope>
    <source>
        <strain evidence="7 8">IMCC14465</strain>
    </source>
</reference>
<comment type="function">
    <text evidence="5">Could be a nuclease involved in processing of the 5'-end of pre-16S rRNA.</text>
</comment>
<dbReference type="NCBIfam" id="TIGR00250">
    <property type="entry name" value="RNAse_H_YqgF"/>
    <property type="match status" value="1"/>
</dbReference>
<protein>
    <recommendedName>
        <fullName evidence="5">Putative pre-16S rRNA nuclease</fullName>
        <ecNumber evidence="5">3.1.-.-</ecNumber>
    </recommendedName>
</protein>
<dbReference type="PANTHER" id="PTHR33317">
    <property type="entry name" value="POLYNUCLEOTIDYL TRANSFERASE, RIBONUCLEASE H-LIKE SUPERFAMILY PROTEIN"/>
    <property type="match status" value="1"/>
</dbReference>
<keyword evidence="3 5" id="KW-0540">Nuclease</keyword>
<gene>
    <name evidence="7" type="ORF">IMCC14465_17970</name>
</gene>
<comment type="subcellular location">
    <subcellularLocation>
        <location evidence="5">Cytoplasm</location>
    </subcellularLocation>
</comment>
<dbReference type="InterPro" id="IPR012337">
    <property type="entry name" value="RNaseH-like_sf"/>
</dbReference>
<comment type="similarity">
    <text evidence="5">Belongs to the YqgF HJR family.</text>
</comment>
<dbReference type="GO" id="GO:0004518">
    <property type="term" value="F:nuclease activity"/>
    <property type="evidence" value="ECO:0007669"/>
    <property type="project" value="UniProtKB-KW"/>
</dbReference>
<proteinExistence type="inferred from homology"/>
<evidence type="ECO:0000259" key="6">
    <source>
        <dbReference type="SMART" id="SM00732"/>
    </source>
</evidence>
<dbReference type="STRING" id="1220535.IMCC14465_17970"/>
<keyword evidence="8" id="KW-1185">Reference proteome</keyword>
<dbReference type="PATRIC" id="fig|1220535.3.peg.1789"/>
<dbReference type="InterPro" id="IPR006641">
    <property type="entry name" value="YqgF/RNaseH-like_dom"/>
</dbReference>
<sequence>MNIFLFAKNITRNINKTKKLLWSAMPILDDLKTLPHFIESGQKLMGLDLGTKTIGLAVSDTMFKIATPLETIKRTKFTKDTQALREFEASHNIGALVIGLPLNMDGSEGPRVQASRAFARNLLQQKDQPIVFWDERLSTSAVTRTLIDADMSRAKRADVVDKMAAAYILQGVLDLLNN</sequence>
<dbReference type="InterPro" id="IPR005227">
    <property type="entry name" value="YqgF"/>
</dbReference>
<comment type="caution">
    <text evidence="7">The sequence shown here is derived from an EMBL/GenBank/DDBJ whole genome shotgun (WGS) entry which is preliminary data.</text>
</comment>
<dbReference type="EMBL" id="ALYF01000010">
    <property type="protein sequence ID" value="EJW20504.1"/>
    <property type="molecule type" value="Genomic_DNA"/>
</dbReference>
<dbReference type="SMART" id="SM00732">
    <property type="entry name" value="YqgFc"/>
    <property type="match status" value="1"/>
</dbReference>
<evidence type="ECO:0000313" key="8">
    <source>
        <dbReference type="Proteomes" id="UP000004836"/>
    </source>
</evidence>
<dbReference type="GO" id="GO:0016788">
    <property type="term" value="F:hydrolase activity, acting on ester bonds"/>
    <property type="evidence" value="ECO:0007669"/>
    <property type="project" value="UniProtKB-UniRule"/>
</dbReference>
<dbReference type="HAMAP" id="MF_00651">
    <property type="entry name" value="Nuclease_YqgF"/>
    <property type="match status" value="1"/>
</dbReference>
<dbReference type="Gene3D" id="3.30.420.140">
    <property type="entry name" value="YqgF/RNase H-like domain"/>
    <property type="match status" value="1"/>
</dbReference>
<dbReference type="PANTHER" id="PTHR33317:SF4">
    <property type="entry name" value="POLYNUCLEOTIDYL TRANSFERASE, RIBONUCLEASE H-LIKE SUPERFAMILY PROTEIN"/>
    <property type="match status" value="1"/>
</dbReference>
<evidence type="ECO:0000256" key="4">
    <source>
        <dbReference type="ARBA" id="ARBA00022801"/>
    </source>
</evidence>
<dbReference type="GO" id="GO:0000967">
    <property type="term" value="P:rRNA 5'-end processing"/>
    <property type="evidence" value="ECO:0007669"/>
    <property type="project" value="UniProtKB-UniRule"/>
</dbReference>
<dbReference type="CDD" id="cd16964">
    <property type="entry name" value="YqgF"/>
    <property type="match status" value="1"/>
</dbReference>
<feature type="domain" description="YqgF/RNase H-like" evidence="6">
    <location>
        <begin position="42"/>
        <end position="142"/>
    </location>
</feature>
<dbReference type="SUPFAM" id="SSF53098">
    <property type="entry name" value="Ribonuclease H-like"/>
    <property type="match status" value="1"/>
</dbReference>